<sequence length="181" mass="20396">MGTHTADTLITLEDSVCQLWAKQTTTKSEAEFSPRINVLDSNNGGPTPEAYYKPTFKQLFDPKTLTIAAFLTIYETAIRRALYEVKKENILTCLHPTCQEVVVPELPTIETWEDMKQLLIDKLGSDLSLEVKKDAFMYIAFKLKETLAEFTDSVTAHTRVWLTPTGEAGRAWKAMYTIGAI</sequence>
<gene>
    <name evidence="1" type="ORF">DSO57_1024283</name>
</gene>
<proteinExistence type="predicted"/>
<evidence type="ECO:0000313" key="2">
    <source>
        <dbReference type="Proteomes" id="UP001165960"/>
    </source>
</evidence>
<name>A0ACC2RTP5_9FUNG</name>
<dbReference type="Proteomes" id="UP001165960">
    <property type="component" value="Unassembled WGS sequence"/>
</dbReference>
<keyword evidence="2" id="KW-1185">Reference proteome</keyword>
<accession>A0ACC2RTP5</accession>
<evidence type="ECO:0000313" key="1">
    <source>
        <dbReference type="EMBL" id="KAJ9053434.1"/>
    </source>
</evidence>
<organism evidence="1 2">
    <name type="scientific">Entomophthora muscae</name>
    <dbReference type="NCBI Taxonomy" id="34485"/>
    <lineage>
        <taxon>Eukaryota</taxon>
        <taxon>Fungi</taxon>
        <taxon>Fungi incertae sedis</taxon>
        <taxon>Zoopagomycota</taxon>
        <taxon>Entomophthoromycotina</taxon>
        <taxon>Entomophthoromycetes</taxon>
        <taxon>Entomophthorales</taxon>
        <taxon>Entomophthoraceae</taxon>
        <taxon>Entomophthora</taxon>
    </lineage>
</organism>
<protein>
    <submittedName>
        <fullName evidence="1">Uncharacterized protein</fullName>
    </submittedName>
</protein>
<reference evidence="1" key="1">
    <citation type="submission" date="2022-04" db="EMBL/GenBank/DDBJ databases">
        <title>Genome of the entomopathogenic fungus Entomophthora muscae.</title>
        <authorList>
            <person name="Elya C."/>
            <person name="Lovett B.R."/>
            <person name="Lee E."/>
            <person name="Macias A.M."/>
            <person name="Hajek A.E."/>
            <person name="De Bivort B.L."/>
            <person name="Kasson M.T."/>
            <person name="De Fine Licht H.H."/>
            <person name="Stajich J.E."/>
        </authorList>
    </citation>
    <scope>NUCLEOTIDE SEQUENCE</scope>
    <source>
        <strain evidence="1">Berkeley</strain>
    </source>
</reference>
<dbReference type="EMBL" id="QTSX02006520">
    <property type="protein sequence ID" value="KAJ9053434.1"/>
    <property type="molecule type" value="Genomic_DNA"/>
</dbReference>
<comment type="caution">
    <text evidence="1">The sequence shown here is derived from an EMBL/GenBank/DDBJ whole genome shotgun (WGS) entry which is preliminary data.</text>
</comment>